<dbReference type="RefSeq" id="WP_132849374.1">
    <property type="nucleotide sequence ID" value="NZ_CP058648.1"/>
</dbReference>
<dbReference type="OrthoDB" id="9807674at2"/>
<evidence type="ECO:0000256" key="2">
    <source>
        <dbReference type="ARBA" id="ARBA00022679"/>
    </source>
</evidence>
<evidence type="ECO:0000313" key="5">
    <source>
        <dbReference type="Proteomes" id="UP000295504"/>
    </source>
</evidence>
<comment type="caution">
    <text evidence="4">The sequence shown here is derived from an EMBL/GenBank/DDBJ whole genome shotgun (WGS) entry which is preliminary data.</text>
</comment>
<proteinExistence type="predicted"/>
<dbReference type="PANTHER" id="PTHR22916">
    <property type="entry name" value="GLYCOSYLTRANSFERASE"/>
    <property type="match status" value="1"/>
</dbReference>
<dbReference type="PANTHER" id="PTHR22916:SF51">
    <property type="entry name" value="GLYCOSYLTRANSFERASE EPSH-RELATED"/>
    <property type="match status" value="1"/>
</dbReference>
<protein>
    <submittedName>
        <fullName evidence="4">Glycosyl transferase family 2</fullName>
    </submittedName>
</protein>
<dbReference type="Gene3D" id="3.90.550.10">
    <property type="entry name" value="Spore Coat Polysaccharide Biosynthesis Protein SpsA, Chain A"/>
    <property type="match status" value="1"/>
</dbReference>
<accession>A0A4R2T9M8</accession>
<evidence type="ECO:0000313" key="4">
    <source>
        <dbReference type="EMBL" id="TCP98406.1"/>
    </source>
</evidence>
<dbReference type="Pfam" id="PF00535">
    <property type="entry name" value="Glycos_transf_2"/>
    <property type="match status" value="1"/>
</dbReference>
<organism evidence="4 5">
    <name type="scientific">Serpentinicella alkaliphila</name>
    <dbReference type="NCBI Taxonomy" id="1734049"/>
    <lineage>
        <taxon>Bacteria</taxon>
        <taxon>Bacillati</taxon>
        <taxon>Bacillota</taxon>
        <taxon>Clostridia</taxon>
        <taxon>Peptostreptococcales</taxon>
        <taxon>Natronincolaceae</taxon>
        <taxon>Serpentinicella</taxon>
    </lineage>
</organism>
<keyword evidence="2 4" id="KW-0808">Transferase</keyword>
<keyword evidence="1" id="KW-0328">Glycosyltransferase</keyword>
<keyword evidence="5" id="KW-1185">Reference proteome</keyword>
<dbReference type="Proteomes" id="UP000295504">
    <property type="component" value="Unassembled WGS sequence"/>
</dbReference>
<feature type="domain" description="Glycosyltransferase 2-like" evidence="3">
    <location>
        <begin position="9"/>
        <end position="142"/>
    </location>
</feature>
<dbReference type="CDD" id="cd00761">
    <property type="entry name" value="Glyco_tranf_GTA_type"/>
    <property type="match status" value="1"/>
</dbReference>
<evidence type="ECO:0000256" key="1">
    <source>
        <dbReference type="ARBA" id="ARBA00022676"/>
    </source>
</evidence>
<dbReference type="AlphaFoldDB" id="A0A4R2T9M8"/>
<dbReference type="EMBL" id="SLYC01000041">
    <property type="protein sequence ID" value="TCP98406.1"/>
    <property type="molecule type" value="Genomic_DNA"/>
</dbReference>
<gene>
    <name evidence="4" type="ORF">EDD79_104110</name>
</gene>
<name>A0A4R2T9M8_9FIRM</name>
<dbReference type="InterPro" id="IPR029044">
    <property type="entry name" value="Nucleotide-diphossugar_trans"/>
</dbReference>
<reference evidence="4 5" key="1">
    <citation type="submission" date="2019-03" db="EMBL/GenBank/DDBJ databases">
        <title>Genomic Encyclopedia of Type Strains, Phase IV (KMG-IV): sequencing the most valuable type-strain genomes for metagenomic binning, comparative biology and taxonomic classification.</title>
        <authorList>
            <person name="Goeker M."/>
        </authorList>
    </citation>
    <scope>NUCLEOTIDE SEQUENCE [LARGE SCALE GENOMIC DNA]</scope>
    <source>
        <strain evidence="4 5">DSM 100013</strain>
    </source>
</reference>
<sequence>MNSHIPRISIVVPIYKVQDLLDRCVISLINQTNRDIEIILVDDGSPDDCPKMCDSYAKQDSRIRVIHKENGGLSDARNEGIKASEGQYILFVDSDDYIDLDTCEKLINLINEKQYDIITFGAKKIVDTDVDLMSPSKNFFDKEYQGLEYFKLELKNKNMKMAVWLNLYKKDFLIDNSLFFEEGLLHEDEQWTPRVFLKAKSVRVINEFFYNYVIRNESITMKKDKSRNGLHIIKTCHYLEGIARDVDDYEFRVYFYDYLSMLYLHAINIGNLYDKTESYDVNFLNRKPRTLKNKLKVVLFKFNKNIYKFINPN</sequence>
<evidence type="ECO:0000259" key="3">
    <source>
        <dbReference type="Pfam" id="PF00535"/>
    </source>
</evidence>
<dbReference type="SUPFAM" id="SSF53448">
    <property type="entry name" value="Nucleotide-diphospho-sugar transferases"/>
    <property type="match status" value="1"/>
</dbReference>
<dbReference type="GO" id="GO:0016757">
    <property type="term" value="F:glycosyltransferase activity"/>
    <property type="evidence" value="ECO:0007669"/>
    <property type="project" value="UniProtKB-KW"/>
</dbReference>
<dbReference type="InterPro" id="IPR001173">
    <property type="entry name" value="Glyco_trans_2-like"/>
</dbReference>